<dbReference type="Proteomes" id="UP000472573">
    <property type="component" value="Unassembled WGS sequence"/>
</dbReference>
<dbReference type="EMBL" id="WENB01000005">
    <property type="protein sequence ID" value="KAF0412571.1"/>
    <property type="molecule type" value="Genomic_DNA"/>
</dbReference>
<evidence type="ECO:0000313" key="6">
    <source>
        <dbReference type="EMBL" id="KAF0412571.1"/>
    </source>
</evidence>
<dbReference type="PROSITE" id="PS51635">
    <property type="entry name" value="PNPLA"/>
    <property type="match status" value="1"/>
</dbReference>
<comment type="caution">
    <text evidence="4">Lacks conserved residue(s) required for the propagation of feature annotation.</text>
</comment>
<dbReference type="GO" id="GO:0016787">
    <property type="term" value="F:hydrolase activity"/>
    <property type="evidence" value="ECO:0007669"/>
    <property type="project" value="UniProtKB-UniRule"/>
</dbReference>
<feature type="active site" description="Nucleophile" evidence="4">
    <location>
        <position position="39"/>
    </location>
</feature>
<evidence type="ECO:0000256" key="1">
    <source>
        <dbReference type="ARBA" id="ARBA00022801"/>
    </source>
</evidence>
<gene>
    <name evidence="6" type="ORF">GBO79_08375</name>
    <name evidence="7" type="ORF">ITQ97_09445</name>
</gene>
<dbReference type="InterPro" id="IPR050301">
    <property type="entry name" value="NTE"/>
</dbReference>
<dbReference type="InterPro" id="IPR002641">
    <property type="entry name" value="PNPLA_dom"/>
</dbReference>
<feature type="short sequence motif" description="GXSXG" evidence="4">
    <location>
        <begin position="37"/>
        <end position="41"/>
    </location>
</feature>
<reference evidence="6" key="2">
    <citation type="submission" date="2019-12" db="EMBL/GenBank/DDBJ databases">
        <title>SpeciesPrimer: A bioinformatics pipeline dedicated to the design of qPCR primers for the quantification of bacterial species.</title>
        <authorList>
            <person name="Dreier M."/>
            <person name="Berthoud H."/>
            <person name="Shani N."/>
            <person name="Wechsler D."/>
            <person name="Junier P."/>
        </authorList>
    </citation>
    <scope>NUCLEOTIDE SEQUENCE</scope>
    <source>
        <strain evidence="6">FAM13073</strain>
    </source>
</reference>
<dbReference type="SUPFAM" id="SSF52151">
    <property type="entry name" value="FabD/lysophospholipase-like"/>
    <property type="match status" value="1"/>
</dbReference>
<evidence type="ECO:0000256" key="2">
    <source>
        <dbReference type="ARBA" id="ARBA00022963"/>
    </source>
</evidence>
<keyword evidence="1 4" id="KW-0378">Hydrolase</keyword>
<keyword evidence="2 4" id="KW-0442">Lipid degradation</keyword>
<dbReference type="GO" id="GO:0016042">
    <property type="term" value="P:lipid catabolic process"/>
    <property type="evidence" value="ECO:0007669"/>
    <property type="project" value="UniProtKB-UniRule"/>
</dbReference>
<organism evidence="7 9">
    <name type="scientific">Pediococcus pentosaceus</name>
    <dbReference type="NCBI Taxonomy" id="1255"/>
    <lineage>
        <taxon>Bacteria</taxon>
        <taxon>Bacillati</taxon>
        <taxon>Bacillota</taxon>
        <taxon>Bacilli</taxon>
        <taxon>Lactobacillales</taxon>
        <taxon>Lactobacillaceae</taxon>
        <taxon>Pediococcus</taxon>
    </lineage>
</organism>
<feature type="domain" description="PNPLA" evidence="5">
    <location>
        <begin position="6"/>
        <end position="172"/>
    </location>
</feature>
<reference evidence="6 8" key="1">
    <citation type="submission" date="2019-10" db="EMBL/GenBank/DDBJ databases">
        <authorList>
            <person name="Irmler S."/>
            <person name="Berthoud H."/>
            <person name="Roetschi A."/>
            <person name="Arias E."/>
            <person name="Shani N."/>
            <person name="Wuethrich D."/>
            <person name="Bruggmann R."/>
        </authorList>
    </citation>
    <scope>NUCLEOTIDE SEQUENCE [LARGE SCALE GENOMIC DNA]</scope>
    <source>
        <strain evidence="6 8">FAM13073</strain>
    </source>
</reference>
<keyword evidence="3 4" id="KW-0443">Lipid metabolism</keyword>
<dbReference type="EMBL" id="JADOFV010000005">
    <property type="protein sequence ID" value="MBF7128019.1"/>
    <property type="molecule type" value="Genomic_DNA"/>
</dbReference>
<dbReference type="Gene3D" id="3.40.1090.10">
    <property type="entry name" value="Cytosolic phospholipase A2 catalytic domain"/>
    <property type="match status" value="1"/>
</dbReference>
<dbReference type="InterPro" id="IPR037483">
    <property type="entry name" value="YjjU-like"/>
</dbReference>
<dbReference type="CDD" id="cd07208">
    <property type="entry name" value="Pat_hypo_Ecoli_yjju_like"/>
    <property type="match status" value="1"/>
</dbReference>
<dbReference type="AlphaFoldDB" id="A0A6L5A0C5"/>
<evidence type="ECO:0000256" key="4">
    <source>
        <dbReference type="PROSITE-ProRule" id="PRU01161"/>
    </source>
</evidence>
<protein>
    <submittedName>
        <fullName evidence="7">Patatin family protein</fullName>
    </submittedName>
</protein>
<dbReference type="Proteomes" id="UP000743107">
    <property type="component" value="Unassembled WGS sequence"/>
</dbReference>
<dbReference type="PANTHER" id="PTHR14226:SF25">
    <property type="entry name" value="PHOSPHOESTERASE"/>
    <property type="match status" value="1"/>
</dbReference>
<reference evidence="7" key="4">
    <citation type="submission" date="2020-11" db="EMBL/GenBank/DDBJ databases">
        <title>Antibiotic susceptibility profiles of Pediococcus pentosaceus from various origins and their implications for the safety assessment of strains with food-technology applications.</title>
        <authorList>
            <person name="Shani N."/>
            <person name="Oberhaensli S."/>
            <person name="Arias E."/>
        </authorList>
    </citation>
    <scope>NUCLEOTIDE SEQUENCE</scope>
    <source>
        <strain evidence="7">FAM 19164</strain>
    </source>
</reference>
<dbReference type="Pfam" id="PF19890">
    <property type="entry name" value="DUF6363"/>
    <property type="match status" value="1"/>
</dbReference>
<name>A0A6L5A0C5_PEDPE</name>
<sequence length="284" mass="32900">MEKAALILEGGALRSFFTSAVLDYFLEKQMDFEYIHGVSAGTMAAMNYISKQKRRSADVNLHFLHDKRYIGFNNLIRNGGIFNLDFLFSPECYDYSPFDYKAYNESKQIFEITATNVLTGKADIFRKTDTDGQEEAVKASASMPLVSDIRVVNHQPYLDGGIADSIPFRRAQELGYEKIVVVLTRDISYRKPENSRAMNRLVKFRYRDFPRFVQAFADRPQQYNRSLAEIERLEREGKNFVIRPQEPVSVSRVERDDKKLMALYEKGTEVIQNQFSDLQKYLAQ</sequence>
<dbReference type="Pfam" id="PF01734">
    <property type="entry name" value="Patatin"/>
    <property type="match status" value="1"/>
</dbReference>
<evidence type="ECO:0000256" key="3">
    <source>
        <dbReference type="ARBA" id="ARBA00023098"/>
    </source>
</evidence>
<proteinExistence type="predicted"/>
<evidence type="ECO:0000313" key="9">
    <source>
        <dbReference type="Proteomes" id="UP000743107"/>
    </source>
</evidence>
<evidence type="ECO:0000259" key="5">
    <source>
        <dbReference type="PROSITE" id="PS51635"/>
    </source>
</evidence>
<dbReference type="InterPro" id="IPR016035">
    <property type="entry name" value="Acyl_Trfase/lysoPLipase"/>
</dbReference>
<dbReference type="PANTHER" id="PTHR14226">
    <property type="entry name" value="NEUROPATHY TARGET ESTERASE/SWISS CHEESE D.MELANOGASTER"/>
    <property type="match status" value="1"/>
</dbReference>
<comment type="caution">
    <text evidence="7">The sequence shown here is derived from an EMBL/GenBank/DDBJ whole genome shotgun (WGS) entry which is preliminary data.</text>
</comment>
<evidence type="ECO:0000313" key="7">
    <source>
        <dbReference type="EMBL" id="MBF7128019.1"/>
    </source>
</evidence>
<keyword evidence="8" id="KW-1185">Reference proteome</keyword>
<reference evidence="8" key="3">
    <citation type="submission" date="2020-03" db="EMBL/GenBank/DDBJ databases">
        <title>SpeciesPrimer: A bioinformatics pipeline dedicated to the design of qPCR primers for the quantification of bacterial species.</title>
        <authorList>
            <person name="Dreier M."/>
            <person name="Berthoud H."/>
            <person name="Shani N."/>
            <person name="Wechsler D."/>
            <person name="Junier P."/>
        </authorList>
    </citation>
    <scope>NUCLEOTIDE SEQUENCE [LARGE SCALE GENOMIC DNA]</scope>
    <source>
        <strain evidence="8">FAM13073</strain>
    </source>
</reference>
<dbReference type="InterPro" id="IPR045943">
    <property type="entry name" value="DUF6363"/>
</dbReference>
<feature type="active site" description="Proton acceptor" evidence="4">
    <location>
        <position position="159"/>
    </location>
</feature>
<evidence type="ECO:0000313" key="8">
    <source>
        <dbReference type="Proteomes" id="UP000472573"/>
    </source>
</evidence>
<accession>A0A6L5A0C5</accession>
<feature type="short sequence motif" description="DGA/G" evidence="4">
    <location>
        <begin position="159"/>
        <end position="161"/>
    </location>
</feature>
<dbReference type="RefSeq" id="WP_159251166.1">
    <property type="nucleotide sequence ID" value="NZ_JABJXG010000016.1"/>
</dbReference>